<dbReference type="InterPro" id="IPR050793">
    <property type="entry name" value="CMP-NeuNAc_synthase"/>
</dbReference>
<evidence type="ECO:0000313" key="3">
    <source>
        <dbReference type="Proteomes" id="UP000177894"/>
    </source>
</evidence>
<organism evidence="2 4">
    <name type="scientific">Clostridium formicaceticum</name>
    <dbReference type="NCBI Taxonomy" id="1497"/>
    <lineage>
        <taxon>Bacteria</taxon>
        <taxon>Bacillati</taxon>
        <taxon>Bacillota</taxon>
        <taxon>Clostridia</taxon>
        <taxon>Eubacteriales</taxon>
        <taxon>Clostridiaceae</taxon>
        <taxon>Clostridium</taxon>
    </lineage>
</organism>
<dbReference type="EMBL" id="CP017603">
    <property type="protein sequence ID" value="AOY75659.1"/>
    <property type="molecule type" value="Genomic_DNA"/>
</dbReference>
<dbReference type="RefSeq" id="WP_070965794.1">
    <property type="nucleotide sequence ID" value="NZ_CP017603.1"/>
</dbReference>
<dbReference type="CDD" id="cd02513">
    <property type="entry name" value="CMP-NeuAc_Synthase"/>
    <property type="match status" value="1"/>
</dbReference>
<evidence type="ECO:0000313" key="1">
    <source>
        <dbReference type="EMBL" id="AOY75659.1"/>
    </source>
</evidence>
<dbReference type="PANTHER" id="PTHR21485">
    <property type="entry name" value="HAD SUPERFAMILY MEMBERS CMAS AND KDSC"/>
    <property type="match status" value="1"/>
</dbReference>
<evidence type="ECO:0000313" key="4">
    <source>
        <dbReference type="Proteomes" id="UP000192478"/>
    </source>
</evidence>
<gene>
    <name evidence="2" type="primary">neuA</name>
    <name evidence="1" type="ORF">BJL90_06980</name>
    <name evidence="2" type="ORF">CLFO_02900</name>
</gene>
<dbReference type="AlphaFoldDB" id="A0AAC9RI49"/>
<dbReference type="KEGG" id="cfm:BJL90_06980"/>
<dbReference type="SUPFAM" id="SSF53448">
    <property type="entry name" value="Nucleotide-diphospho-sugar transferases"/>
    <property type="match status" value="1"/>
</dbReference>
<dbReference type="InterPro" id="IPR029044">
    <property type="entry name" value="Nucleotide-diphossugar_trans"/>
</dbReference>
<dbReference type="Proteomes" id="UP000192478">
    <property type="component" value="Chromosome"/>
</dbReference>
<protein>
    <submittedName>
        <fullName evidence="1 2">Acylneuraminate cytidylyltransferase</fullName>
        <ecNumber evidence="2">2.7.7.43</ecNumber>
    </submittedName>
</protein>
<keyword evidence="2" id="KW-0808">Transferase</keyword>
<keyword evidence="2" id="KW-0548">Nucleotidyltransferase</keyword>
<dbReference type="Proteomes" id="UP000177894">
    <property type="component" value="Chromosome"/>
</dbReference>
<dbReference type="EC" id="2.7.7.43" evidence="2"/>
<sequence length="233" mass="26993">MKKTDEKILCIIPARGGSKGVKRKNIKPLRGKPLIGWTIDEAKKSKYIDRIIVSTEDEEIRRVSEKLDVEVLIRPEELAQDHTPSIDVVFHTLDELKEGGYVPDLVVLLQCTSPLRKAKHIDEALSMLIQNKKNADGIVSVTKEEHPPWWLKKVDEDGYLTDFLEDQDNKFTRRQDFPDVYRLNGVIYVTKTETLHKEKSFITNKTMSYVMDRNASIDIDTEEDFLLAEIYFR</sequence>
<dbReference type="EMBL" id="CP020559">
    <property type="protein sequence ID" value="ARE85974.1"/>
    <property type="molecule type" value="Genomic_DNA"/>
</dbReference>
<reference evidence="2 4" key="2">
    <citation type="submission" date="2017-03" db="EMBL/GenBank/DDBJ databases">
        <title>Complete sequence of Clostridium formicaceticum DSM 92.</title>
        <authorList>
            <person name="Poehlein A."/>
            <person name="Karl M."/>
            <person name="Bengelsdorf F.R."/>
            <person name="Duerre P."/>
            <person name="Daniel R."/>
        </authorList>
    </citation>
    <scope>NUCLEOTIDE SEQUENCE [LARGE SCALE GENOMIC DNA]</scope>
    <source>
        <strain evidence="2 4">DSM 92</strain>
    </source>
</reference>
<dbReference type="GO" id="GO:0008781">
    <property type="term" value="F:N-acylneuraminate cytidylyltransferase activity"/>
    <property type="evidence" value="ECO:0007669"/>
    <property type="project" value="UniProtKB-EC"/>
</dbReference>
<dbReference type="Pfam" id="PF02348">
    <property type="entry name" value="CTP_transf_3"/>
    <property type="match status" value="1"/>
</dbReference>
<keyword evidence="3" id="KW-1185">Reference proteome</keyword>
<evidence type="ECO:0000313" key="2">
    <source>
        <dbReference type="EMBL" id="ARE85974.1"/>
    </source>
</evidence>
<dbReference type="InterPro" id="IPR003329">
    <property type="entry name" value="Cytidylyl_trans"/>
</dbReference>
<dbReference type="Gene3D" id="3.90.550.10">
    <property type="entry name" value="Spore Coat Polysaccharide Biosynthesis Protein SpsA, Chain A"/>
    <property type="match status" value="1"/>
</dbReference>
<proteinExistence type="predicted"/>
<accession>A0AAC9RI49</accession>
<name>A0AAC9RI49_9CLOT</name>
<reference evidence="1 3" key="1">
    <citation type="submission" date="2016-10" db="EMBL/GenBank/DDBJ databases">
        <title>Complete Genome Sequence of Acetogen Clostridium formicoaceticum ATCC 27076.</title>
        <authorList>
            <person name="Bao T."/>
            <person name="Cheng C."/>
            <person name="Zhao J."/>
            <person name="Yang S.-T."/>
            <person name="Wang J."/>
            <person name="Wang M."/>
        </authorList>
    </citation>
    <scope>NUCLEOTIDE SEQUENCE [LARGE SCALE GENOMIC DNA]</scope>
    <source>
        <strain evidence="1 3">ATCC 27076</strain>
    </source>
</reference>
<dbReference type="PANTHER" id="PTHR21485:SF6">
    <property type="entry name" value="N-ACYLNEURAMINATE CYTIDYLYLTRANSFERASE-RELATED"/>
    <property type="match status" value="1"/>
</dbReference>